<gene>
    <name evidence="1" type="ORF">M569_17710</name>
</gene>
<comment type="caution">
    <text evidence="1">The sequence shown here is derived from an EMBL/GenBank/DDBJ whole genome shotgun (WGS) entry which is preliminary data.</text>
</comment>
<dbReference type="Proteomes" id="UP000015453">
    <property type="component" value="Unassembled WGS sequence"/>
</dbReference>
<accession>S8BRS6</accession>
<dbReference type="AlphaFoldDB" id="S8BRS6"/>
<organism evidence="1 2">
    <name type="scientific">Genlisea aurea</name>
    <dbReference type="NCBI Taxonomy" id="192259"/>
    <lineage>
        <taxon>Eukaryota</taxon>
        <taxon>Viridiplantae</taxon>
        <taxon>Streptophyta</taxon>
        <taxon>Embryophyta</taxon>
        <taxon>Tracheophyta</taxon>
        <taxon>Spermatophyta</taxon>
        <taxon>Magnoliopsida</taxon>
        <taxon>eudicotyledons</taxon>
        <taxon>Gunneridae</taxon>
        <taxon>Pentapetalae</taxon>
        <taxon>asterids</taxon>
        <taxon>lamiids</taxon>
        <taxon>Lamiales</taxon>
        <taxon>Lentibulariaceae</taxon>
        <taxon>Genlisea</taxon>
    </lineage>
</organism>
<protein>
    <submittedName>
        <fullName evidence="1">Uncharacterized protein</fullName>
    </submittedName>
</protein>
<evidence type="ECO:0000313" key="2">
    <source>
        <dbReference type="Proteomes" id="UP000015453"/>
    </source>
</evidence>
<evidence type="ECO:0000313" key="1">
    <source>
        <dbReference type="EMBL" id="EPS57114.1"/>
    </source>
</evidence>
<dbReference type="EMBL" id="AUSU01010650">
    <property type="protein sequence ID" value="EPS57114.1"/>
    <property type="molecule type" value="Genomic_DNA"/>
</dbReference>
<keyword evidence="2" id="KW-1185">Reference proteome</keyword>
<name>S8BRS6_9LAMI</name>
<reference evidence="1 2" key="1">
    <citation type="journal article" date="2013" name="BMC Genomics">
        <title>The miniature genome of a carnivorous plant Genlisea aurea contains a low number of genes and short non-coding sequences.</title>
        <authorList>
            <person name="Leushkin E.V."/>
            <person name="Sutormin R.A."/>
            <person name="Nabieva E.R."/>
            <person name="Penin A.A."/>
            <person name="Kondrashov A.S."/>
            <person name="Logacheva M.D."/>
        </authorList>
    </citation>
    <scope>NUCLEOTIDE SEQUENCE [LARGE SCALE GENOMIC DNA]</scope>
</reference>
<sequence>MCQLVLVLENLSLLCDVQICSNLRCLRGPVRLRFALVELHFVFARVPVFDDDLFVALETEKSGIEEFGCWVEVLERLLEELGFWLSFLLLDTLVEIVFEVVDSVDKLGEELHSILVLLLGAFVRL</sequence>
<proteinExistence type="predicted"/>